<dbReference type="InterPro" id="IPR032466">
    <property type="entry name" value="Metal_Hydrolase"/>
</dbReference>
<sequence length="266" mass="28865">GFATSTSPSHNGADGNPMPSRLADENELRALVGVLGNKNKGAFMLTKGASTPVPWLETLAVDTGRPVVVAALLHNSTDPDAVFQDLNGIEAARSRGNQMWGQVSCCPLSTEFSLRAPYPFEGIAAWKPAMQADSDDSYKALLADLSFRDSIRAELTRPAVVRLFNNEWEKLSVIKTVLAKNRNIENCTLAELARDRHTDPLDFLLDLALEENLDTTFLSVLLNSDEDAVARLLTHSCSSIALSDAGAHLTFFCDAGFGLHLLGHWV</sequence>
<proteinExistence type="predicted"/>
<evidence type="ECO:0000256" key="1">
    <source>
        <dbReference type="SAM" id="MobiDB-lite"/>
    </source>
</evidence>
<name>A0A382Y5V1_9ZZZZ</name>
<gene>
    <name evidence="2" type="ORF">METZ01_LOCUS431428</name>
</gene>
<protein>
    <submittedName>
        <fullName evidence="2">Uncharacterized protein</fullName>
    </submittedName>
</protein>
<feature type="compositionally biased region" description="Polar residues" evidence="1">
    <location>
        <begin position="1"/>
        <end position="10"/>
    </location>
</feature>
<dbReference type="SUPFAM" id="SSF51556">
    <property type="entry name" value="Metallo-dependent hydrolases"/>
    <property type="match status" value="1"/>
</dbReference>
<feature type="non-terminal residue" evidence="2">
    <location>
        <position position="266"/>
    </location>
</feature>
<feature type="non-terminal residue" evidence="2">
    <location>
        <position position="1"/>
    </location>
</feature>
<dbReference type="AlphaFoldDB" id="A0A382Y5V1"/>
<feature type="region of interest" description="Disordered" evidence="1">
    <location>
        <begin position="1"/>
        <end position="21"/>
    </location>
</feature>
<reference evidence="2" key="1">
    <citation type="submission" date="2018-05" db="EMBL/GenBank/DDBJ databases">
        <authorList>
            <person name="Lanie J.A."/>
            <person name="Ng W.-L."/>
            <person name="Kazmierczak K.M."/>
            <person name="Andrzejewski T.M."/>
            <person name="Davidsen T.M."/>
            <person name="Wayne K.J."/>
            <person name="Tettelin H."/>
            <person name="Glass J.I."/>
            <person name="Rusch D."/>
            <person name="Podicherti R."/>
            <person name="Tsui H.-C.T."/>
            <person name="Winkler M.E."/>
        </authorList>
    </citation>
    <scope>NUCLEOTIDE SEQUENCE</scope>
</reference>
<evidence type="ECO:0000313" key="2">
    <source>
        <dbReference type="EMBL" id="SVD78574.1"/>
    </source>
</evidence>
<accession>A0A382Y5V1</accession>
<dbReference type="EMBL" id="UINC01173138">
    <property type="protein sequence ID" value="SVD78574.1"/>
    <property type="molecule type" value="Genomic_DNA"/>
</dbReference>
<organism evidence="2">
    <name type="scientific">marine metagenome</name>
    <dbReference type="NCBI Taxonomy" id="408172"/>
    <lineage>
        <taxon>unclassified sequences</taxon>
        <taxon>metagenomes</taxon>
        <taxon>ecological metagenomes</taxon>
    </lineage>
</organism>